<dbReference type="InterPro" id="IPR011992">
    <property type="entry name" value="EF-hand-dom_pair"/>
</dbReference>
<dbReference type="InterPro" id="IPR010308">
    <property type="entry name" value="TRP_C"/>
</dbReference>
<feature type="domain" description="LTD" evidence="3">
    <location>
        <begin position="220"/>
        <end position="340"/>
    </location>
</feature>
<evidence type="ECO:0000259" key="2">
    <source>
        <dbReference type="PROSITE" id="PS50222"/>
    </source>
</evidence>
<reference evidence="4 5" key="1">
    <citation type="submission" date="2011-10" db="EMBL/GenBank/DDBJ databases">
        <authorList>
            <person name="Genoscope - CEA"/>
        </authorList>
    </citation>
    <scope>NUCLEOTIDE SEQUENCE [LARGE SCALE GENOMIC DNA]</scope>
    <source>
        <strain evidence="4 5">RCC 1105</strain>
    </source>
</reference>
<dbReference type="PROSITE" id="PS50222">
    <property type="entry name" value="EF_HAND_2"/>
    <property type="match status" value="2"/>
</dbReference>
<dbReference type="PANTHER" id="PTHR11319:SF35">
    <property type="entry name" value="OUTER MEMBRANE PROTEIN PMPC-RELATED"/>
    <property type="match status" value="1"/>
</dbReference>
<feature type="transmembrane region" description="Helical" evidence="1">
    <location>
        <begin position="1026"/>
        <end position="1046"/>
    </location>
</feature>
<dbReference type="PANTHER" id="PTHR11319">
    <property type="entry name" value="G PROTEIN-COUPLED RECEPTOR-RELATED"/>
    <property type="match status" value="1"/>
</dbReference>
<protein>
    <submittedName>
        <fullName evidence="4">EsV-1-12</fullName>
    </submittedName>
</protein>
<feature type="transmembrane region" description="Helical" evidence="1">
    <location>
        <begin position="21"/>
        <end position="40"/>
    </location>
</feature>
<proteinExistence type="predicted"/>
<dbReference type="Proteomes" id="UP000198341">
    <property type="component" value="Chromosome 9"/>
</dbReference>
<feature type="transmembrane region" description="Helical" evidence="1">
    <location>
        <begin position="1184"/>
        <end position="1204"/>
    </location>
</feature>
<sequence>MTTTTKETTTMKKVKKLKKKTSLSSLFLVNFLNFFFYASFCVMKIERTEAHWKIADGLIISEVGTRATCMDGTSYFEIFMAQEGKIDLAGYTIQADEEVIFTFSDFTKPIEAGEARVVCTGDSSEDIWYSIPPTAGTITAGKNYKLVSKEGAVVDESGVVEEGTVGTANEFYSWQRQRTYDPTETNTVTAYGTSVLYNDFFPIGKDLDFALAPGSPGIYNSDRLQLPVVINEFSDNGIDLCEGGDFIELYNIHATTTVDLSGFVLARAGPSTVAHVNDGIHYIIPSGTTIGPQSYKLFCSKSTDTDNSITLGYDWDLREKQGCTLYTETGYIIDSIPYVDGTSSVAGRSMQRVPSGFGPMFVVEPMTPNAENFIQSASSVPANGVPTKTGSNHFTCCYHIRSLGMPDSVYETAGLDRSIGTSYDGVSLVNEWTVVEVRIPREIPASAGAGFADNQLFDFQIGMNSFRSPSVTAKKRRKLLSHDTVENVENLYTGDFALLDEDAFPEQNFSFNRTIRFEPGITSIKFLAIPRKAGANIFELVHTGVALAGENTWNKYQPTARYTSYRSTNAPVNTFQVVARKKKIFKPTLNENDILFTTNTYNFPLYLEGIPSNFSRGRVKAAVSADEYVWSDTKTLPVVFIASGMVFSSLDGAAVMKLTPDTKTTTFSVYATEVGEIEYSIAPVEGYVMSEEYEYDSTKTHTGTIAAGQSKVTIGCVDNYYVKKISEGTLTCEPCPKNTALVRDASNLEAQSELMCKCIPGLVDLRLPGMLPENFTITSSLSVSPCVSPIKYCQDMTSNLKEYPSECVEFFNGAPVQILTNYYRFKFDRWTWNFPKSSNVPAVQSKMITTEAEVYELEPEVQALECTEKNVCALNATGLFGVGCEDGSTGPLCGVCKDDFYWDKNNLECTKCKAGKLKGMFSNELIAISVVGIIFIALMLIFFLPVVDSLEEIENFRSTVRREYRLRFDIFKGEVQNGNKELQYVQPEKTLKQRIEEGPKLPNSARYRLGEMIWNGENTMRTKVKILVGFGQILVLWPTQLQAVAWPKEFTQMTEALKLFSLDFRILPLDCAFTRDFYSKFTVATVAPLVLIVFICAFFFVRYVLAKTWKLVTGSKDLVILGRRYVGYATKCSFLLLFLIYPSLSGTVLQYFSCKDVGDDNLFIRYSIETSCQDDKYKNFKGGAIFFVILFPVGIPLLFLTVMARGMRHIKNAEISREYAETHKDVIAYNQKTYGWIYRDYKQEWWFWEILDIIKKFLLGAVVIFVDPGSDTQLYVAMFLSSLFLLFLACAHPYSKREDNMCAQLAHFSLGAVATFGLAIKNEVCIREKWECSMMDVYLVLTVVFVFVCSIALGVSESIEMRKSKRDFLKYDSDYSGDLDKDEMRVLLTDLKIESTEKVLKMIFDKFDKNLSDSIDFEEFIEVGIWIHNELPKQKLN</sequence>
<accession>K8F3L8</accession>
<evidence type="ECO:0000256" key="1">
    <source>
        <dbReference type="SAM" id="Phobius"/>
    </source>
</evidence>
<dbReference type="InterPro" id="IPR001322">
    <property type="entry name" value="Lamin_tail_dom"/>
</dbReference>
<dbReference type="Gene3D" id="1.10.238.10">
    <property type="entry name" value="EF-hand"/>
    <property type="match status" value="1"/>
</dbReference>
<dbReference type="Gene3D" id="2.60.40.1260">
    <property type="entry name" value="Lamin Tail domain"/>
    <property type="match status" value="1"/>
</dbReference>
<name>K8F3L8_9CHLO</name>
<dbReference type="GeneID" id="19013569"/>
<keyword evidence="1" id="KW-1133">Transmembrane helix</keyword>
<dbReference type="PROSITE" id="PS51841">
    <property type="entry name" value="LTD"/>
    <property type="match status" value="1"/>
</dbReference>
<feature type="transmembrane region" description="Helical" evidence="1">
    <location>
        <begin position="1335"/>
        <end position="1356"/>
    </location>
</feature>
<feature type="domain" description="EF-hand" evidence="2">
    <location>
        <begin position="1395"/>
        <end position="1430"/>
    </location>
</feature>
<dbReference type="EMBL" id="FO082270">
    <property type="protein sequence ID" value="CCO66883.1"/>
    <property type="molecule type" value="Genomic_DNA"/>
</dbReference>
<keyword evidence="1" id="KW-0812">Transmembrane</keyword>
<feature type="transmembrane region" description="Helical" evidence="1">
    <location>
        <begin position="1125"/>
        <end position="1144"/>
    </location>
</feature>
<dbReference type="KEGG" id="bpg:Bathy09g00620"/>
<evidence type="ECO:0000259" key="3">
    <source>
        <dbReference type="PROSITE" id="PS51841"/>
    </source>
</evidence>
<feature type="transmembrane region" description="Helical" evidence="1">
    <location>
        <begin position="1272"/>
        <end position="1290"/>
    </location>
</feature>
<dbReference type="SUPFAM" id="SSF57184">
    <property type="entry name" value="Growth factor receptor domain"/>
    <property type="match status" value="1"/>
</dbReference>
<dbReference type="STRING" id="41875.K8F3L8"/>
<dbReference type="Pfam" id="PF06011">
    <property type="entry name" value="TRP"/>
    <property type="match status" value="1"/>
</dbReference>
<feature type="transmembrane region" description="Helical" evidence="1">
    <location>
        <begin position="1083"/>
        <end position="1105"/>
    </location>
</feature>
<dbReference type="SUPFAM" id="SSF47473">
    <property type="entry name" value="EF-hand"/>
    <property type="match status" value="1"/>
</dbReference>
<dbReference type="GO" id="GO:0005509">
    <property type="term" value="F:calcium ion binding"/>
    <property type="evidence" value="ECO:0007669"/>
    <property type="project" value="InterPro"/>
</dbReference>
<keyword evidence="1" id="KW-0472">Membrane</keyword>
<feature type="domain" description="EF-hand" evidence="2">
    <location>
        <begin position="1359"/>
        <end position="1394"/>
    </location>
</feature>
<evidence type="ECO:0000313" key="4">
    <source>
        <dbReference type="EMBL" id="CCO66883.1"/>
    </source>
</evidence>
<evidence type="ECO:0000313" key="5">
    <source>
        <dbReference type="Proteomes" id="UP000198341"/>
    </source>
</evidence>
<gene>
    <name evidence="4" type="ORF">Bathy09g00620</name>
</gene>
<dbReference type="InterPro" id="IPR009030">
    <property type="entry name" value="Growth_fac_rcpt_cys_sf"/>
</dbReference>
<dbReference type="OrthoDB" id="186625at2759"/>
<dbReference type="InterPro" id="IPR002048">
    <property type="entry name" value="EF_hand_dom"/>
</dbReference>
<dbReference type="Pfam" id="PF13499">
    <property type="entry name" value="EF-hand_7"/>
    <property type="match status" value="1"/>
</dbReference>
<dbReference type="SUPFAM" id="SSF74853">
    <property type="entry name" value="Lamin A/C globular tail domain"/>
    <property type="match status" value="1"/>
</dbReference>
<keyword evidence="5" id="KW-1185">Reference proteome</keyword>
<feature type="transmembrane region" description="Helical" evidence="1">
    <location>
        <begin position="925"/>
        <end position="947"/>
    </location>
</feature>
<dbReference type="CDD" id="cd00051">
    <property type="entry name" value="EFh"/>
    <property type="match status" value="1"/>
</dbReference>
<feature type="transmembrane region" description="Helical" evidence="1">
    <location>
        <begin position="1245"/>
        <end position="1266"/>
    </location>
</feature>
<dbReference type="RefSeq" id="XP_007511323.1">
    <property type="nucleotide sequence ID" value="XM_007511261.1"/>
</dbReference>
<dbReference type="InterPro" id="IPR036415">
    <property type="entry name" value="Lamin_tail_dom_sf"/>
</dbReference>
<organism evidence="4 5">
    <name type="scientific">Bathycoccus prasinos</name>
    <dbReference type="NCBI Taxonomy" id="41875"/>
    <lineage>
        <taxon>Eukaryota</taxon>
        <taxon>Viridiplantae</taxon>
        <taxon>Chlorophyta</taxon>
        <taxon>Mamiellophyceae</taxon>
        <taxon>Mamiellales</taxon>
        <taxon>Bathycoccaceae</taxon>
        <taxon>Bathycoccus</taxon>
    </lineage>
</organism>
<dbReference type="eggNOG" id="ENOG502S176">
    <property type="taxonomic scope" value="Eukaryota"/>
</dbReference>